<dbReference type="Gene3D" id="1.10.150.240">
    <property type="entry name" value="Putative phosphatase, domain 2"/>
    <property type="match status" value="1"/>
</dbReference>
<dbReference type="PANTHER" id="PTHR46470:SF3">
    <property type="entry name" value="N-ACYLNEURAMINATE-9-PHOSPHATASE"/>
    <property type="match status" value="1"/>
</dbReference>
<dbReference type="NCBIfam" id="TIGR01549">
    <property type="entry name" value="HAD-SF-IA-v1"/>
    <property type="match status" value="1"/>
</dbReference>
<evidence type="ECO:0000313" key="5">
    <source>
        <dbReference type="Proteomes" id="UP001524478"/>
    </source>
</evidence>
<accession>A0ABT1SAT4</accession>
<keyword evidence="5" id="KW-1185">Reference proteome</keyword>
<comment type="caution">
    <text evidence="4">The sequence shown here is derived from an EMBL/GenBank/DDBJ whole genome shotgun (WGS) entry which is preliminary data.</text>
</comment>
<dbReference type="SUPFAM" id="SSF56784">
    <property type="entry name" value="HAD-like"/>
    <property type="match status" value="1"/>
</dbReference>
<evidence type="ECO:0000256" key="2">
    <source>
        <dbReference type="ARBA" id="ARBA00022801"/>
    </source>
</evidence>
<dbReference type="GO" id="GO:0016787">
    <property type="term" value="F:hydrolase activity"/>
    <property type="evidence" value="ECO:0007669"/>
    <property type="project" value="UniProtKB-KW"/>
</dbReference>
<keyword evidence="3" id="KW-0460">Magnesium</keyword>
<keyword evidence="2 4" id="KW-0378">Hydrolase</keyword>
<evidence type="ECO:0000313" key="4">
    <source>
        <dbReference type="EMBL" id="MCQ4923606.1"/>
    </source>
</evidence>
<dbReference type="InterPro" id="IPR051400">
    <property type="entry name" value="HAD-like_hydrolase"/>
</dbReference>
<dbReference type="PANTHER" id="PTHR46470">
    <property type="entry name" value="N-ACYLNEURAMINATE-9-PHOSPHATASE"/>
    <property type="match status" value="1"/>
</dbReference>
<comment type="cofactor">
    <cofactor evidence="1">
        <name>Mg(2+)</name>
        <dbReference type="ChEBI" id="CHEBI:18420"/>
    </cofactor>
</comment>
<dbReference type="NCBIfam" id="TIGR01509">
    <property type="entry name" value="HAD-SF-IA-v3"/>
    <property type="match status" value="1"/>
</dbReference>
<organism evidence="4 5">
    <name type="scientific">Tissierella carlieri</name>
    <dbReference type="NCBI Taxonomy" id="689904"/>
    <lineage>
        <taxon>Bacteria</taxon>
        <taxon>Bacillati</taxon>
        <taxon>Bacillota</taxon>
        <taxon>Tissierellia</taxon>
        <taxon>Tissierellales</taxon>
        <taxon>Tissierellaceae</taxon>
        <taxon>Tissierella</taxon>
    </lineage>
</organism>
<dbReference type="EMBL" id="JANGAC010000007">
    <property type="protein sequence ID" value="MCQ4923606.1"/>
    <property type="molecule type" value="Genomic_DNA"/>
</dbReference>
<dbReference type="InterPro" id="IPR023198">
    <property type="entry name" value="PGP-like_dom2"/>
</dbReference>
<dbReference type="RefSeq" id="WP_256311542.1">
    <property type="nucleotide sequence ID" value="NZ_JANGAC010000007.1"/>
</dbReference>
<gene>
    <name evidence="4" type="ORF">NE686_10940</name>
</gene>
<reference evidence="4 5" key="1">
    <citation type="submission" date="2022-06" db="EMBL/GenBank/DDBJ databases">
        <title>Isolation of gut microbiota from human fecal samples.</title>
        <authorList>
            <person name="Pamer E.G."/>
            <person name="Barat B."/>
            <person name="Waligurski E."/>
            <person name="Medina S."/>
            <person name="Paddock L."/>
            <person name="Mostad J."/>
        </authorList>
    </citation>
    <scope>NUCLEOTIDE SEQUENCE [LARGE SCALE GENOMIC DNA]</scope>
    <source>
        <strain evidence="4 5">DFI.7.95</strain>
    </source>
</reference>
<dbReference type="Gene3D" id="3.40.50.1000">
    <property type="entry name" value="HAD superfamily/HAD-like"/>
    <property type="match status" value="1"/>
</dbReference>
<proteinExistence type="predicted"/>
<evidence type="ECO:0000256" key="1">
    <source>
        <dbReference type="ARBA" id="ARBA00001946"/>
    </source>
</evidence>
<dbReference type="InterPro" id="IPR023214">
    <property type="entry name" value="HAD_sf"/>
</dbReference>
<dbReference type="Pfam" id="PF00702">
    <property type="entry name" value="Hydrolase"/>
    <property type="match status" value="1"/>
</dbReference>
<dbReference type="PRINTS" id="PR00413">
    <property type="entry name" value="HADHALOGNASE"/>
</dbReference>
<dbReference type="SFLD" id="SFLDS00003">
    <property type="entry name" value="Haloacid_Dehalogenase"/>
    <property type="match status" value="1"/>
</dbReference>
<dbReference type="Proteomes" id="UP001524478">
    <property type="component" value="Unassembled WGS sequence"/>
</dbReference>
<dbReference type="InterPro" id="IPR036412">
    <property type="entry name" value="HAD-like_sf"/>
</dbReference>
<name>A0ABT1SAT4_9FIRM</name>
<protein>
    <submittedName>
        <fullName evidence="4">HAD family hydrolase</fullName>
    </submittedName>
</protein>
<sequence length="228" mass="27506">MKEYKVICIDMFQTLVNIESRVEYIWKRILEEDYNEELRDKYVQTVRIKIVDKFHISESTSTKFKSLKEIFFESFKDIFEENQVKYCPNYATRVFMEEHDRADLYHDSKEFINRANKKYKVCLVSDADTEMIENQVKNFDFDEIFISEDIQSYKGEPNYKIFKEVINHYNIEPRKIIHIGDSSSDIIGANRAGIDTCWINRHNYRKRFHIKPDYETESLNELFPILNI</sequence>
<evidence type="ECO:0000256" key="3">
    <source>
        <dbReference type="ARBA" id="ARBA00022842"/>
    </source>
</evidence>
<dbReference type="SFLD" id="SFLDG01129">
    <property type="entry name" value="C1.5:_HAD__Beta-PGM__Phosphata"/>
    <property type="match status" value="1"/>
</dbReference>
<dbReference type="InterPro" id="IPR006439">
    <property type="entry name" value="HAD-SF_hydro_IA"/>
</dbReference>